<dbReference type="RefSeq" id="WP_281285972.1">
    <property type="nucleotide sequence ID" value="NZ_FXTI01000014.1"/>
</dbReference>
<dbReference type="Proteomes" id="UP000315636">
    <property type="component" value="Unassembled WGS sequence"/>
</dbReference>
<keyword evidence="3" id="KW-1185">Reference proteome</keyword>
<reference evidence="2 3" key="1">
    <citation type="submission" date="2017-05" db="EMBL/GenBank/DDBJ databases">
        <authorList>
            <person name="Varghese N."/>
            <person name="Submissions S."/>
        </authorList>
    </citation>
    <scope>NUCLEOTIDE SEQUENCE [LARGE SCALE GENOMIC DNA]</scope>
    <source>
        <strain evidence="2 3">DSM 45474</strain>
    </source>
</reference>
<evidence type="ECO:0000256" key="1">
    <source>
        <dbReference type="SAM" id="MobiDB-lite"/>
    </source>
</evidence>
<gene>
    <name evidence="2" type="ORF">SAMN06264849_11421</name>
</gene>
<feature type="region of interest" description="Disordered" evidence="1">
    <location>
        <begin position="1"/>
        <end position="41"/>
    </location>
</feature>
<proteinExistence type="predicted"/>
<protein>
    <submittedName>
        <fullName evidence="2">Uncharacterized protein</fullName>
    </submittedName>
</protein>
<accession>A0A521F788</accession>
<dbReference type="EMBL" id="FXTI01000014">
    <property type="protein sequence ID" value="SMO92078.1"/>
    <property type="molecule type" value="Genomic_DNA"/>
</dbReference>
<organism evidence="2 3">
    <name type="scientific">Melghirimyces algeriensis</name>
    <dbReference type="NCBI Taxonomy" id="910412"/>
    <lineage>
        <taxon>Bacteria</taxon>
        <taxon>Bacillati</taxon>
        <taxon>Bacillota</taxon>
        <taxon>Bacilli</taxon>
        <taxon>Bacillales</taxon>
        <taxon>Thermoactinomycetaceae</taxon>
        <taxon>Melghirimyces</taxon>
    </lineage>
</organism>
<name>A0A521F788_9BACL</name>
<evidence type="ECO:0000313" key="3">
    <source>
        <dbReference type="Proteomes" id="UP000315636"/>
    </source>
</evidence>
<dbReference type="AlphaFoldDB" id="A0A521F788"/>
<evidence type="ECO:0000313" key="2">
    <source>
        <dbReference type="EMBL" id="SMO92078.1"/>
    </source>
</evidence>
<sequence>MKHTEYRYPLPQIKTDSEPQEEEEAERRQPIDPLFKKFIGS</sequence>